<dbReference type="EMBL" id="CP006651">
    <property type="protein sequence ID" value="AGT10617.1"/>
    <property type="molecule type" value="Genomic_DNA"/>
</dbReference>
<keyword evidence="8" id="KW-1185">Reference proteome</keyword>
<dbReference type="RefSeq" id="WP_020952766.1">
    <property type="nucleotide sequence ID" value="NC_022042.1"/>
</dbReference>
<dbReference type="KEGG" id="pami:JCM7686_pAMI1p031"/>
<dbReference type="InterPro" id="IPR002293">
    <property type="entry name" value="AA/rel_permease1"/>
</dbReference>
<evidence type="ECO:0000256" key="4">
    <source>
        <dbReference type="ARBA" id="ARBA00022989"/>
    </source>
</evidence>
<keyword evidence="2" id="KW-1003">Cell membrane</keyword>
<keyword evidence="5 6" id="KW-0472">Membrane</keyword>
<keyword evidence="3 6" id="KW-0812">Transmembrane</keyword>
<dbReference type="OrthoDB" id="9804700at2"/>
<reference evidence="7 8" key="1">
    <citation type="journal article" date="2014" name="BMC Genomics">
        <title>Architecture and functions of a multipartite genome of the methylotrophic bacterium Paracoccus aminophilus JCM 7686, containing primary and secondary chromids.</title>
        <authorList>
            <person name="Dziewit L."/>
            <person name="Czarnecki J."/>
            <person name="Wibberg D."/>
            <person name="Radlinska M."/>
            <person name="Mrozek P."/>
            <person name="Szymczak M."/>
            <person name="Schluter A."/>
            <person name="Puhler A."/>
            <person name="Bartosik D."/>
        </authorList>
    </citation>
    <scope>NUCLEOTIDE SEQUENCE [LARGE SCALE GENOMIC DNA]</scope>
    <source>
        <strain evidence="7">JCM 7686</strain>
        <plasmid evidence="8">Plasmid pAMI1</plasmid>
    </source>
</reference>
<evidence type="ECO:0000256" key="3">
    <source>
        <dbReference type="ARBA" id="ARBA00022692"/>
    </source>
</evidence>
<accession>S5XZA7</accession>
<feature type="transmembrane region" description="Helical" evidence="6">
    <location>
        <begin position="189"/>
        <end position="213"/>
    </location>
</feature>
<organism evidence="7 8">
    <name type="scientific">Paracoccus aminophilus JCM 7686</name>
    <dbReference type="NCBI Taxonomy" id="1367847"/>
    <lineage>
        <taxon>Bacteria</taxon>
        <taxon>Pseudomonadati</taxon>
        <taxon>Pseudomonadota</taxon>
        <taxon>Alphaproteobacteria</taxon>
        <taxon>Rhodobacterales</taxon>
        <taxon>Paracoccaceae</taxon>
        <taxon>Paracoccus</taxon>
    </lineage>
</organism>
<protein>
    <submittedName>
        <fullName evidence="7">Amino acid transporter</fullName>
    </submittedName>
</protein>
<feature type="transmembrane region" description="Helical" evidence="6">
    <location>
        <begin position="337"/>
        <end position="355"/>
    </location>
</feature>
<dbReference type="GO" id="GO:0005886">
    <property type="term" value="C:plasma membrane"/>
    <property type="evidence" value="ECO:0007669"/>
    <property type="project" value="UniProtKB-SubCell"/>
</dbReference>
<dbReference type="Proteomes" id="UP000015480">
    <property type="component" value="Plasmid pAMI1"/>
</dbReference>
<dbReference type="PANTHER" id="PTHR42770">
    <property type="entry name" value="AMINO ACID TRANSPORTER-RELATED"/>
    <property type="match status" value="1"/>
</dbReference>
<geneLocation type="plasmid" evidence="7 8">
    <name>pAMI1</name>
</geneLocation>
<feature type="transmembrane region" description="Helical" evidence="6">
    <location>
        <begin position="49"/>
        <end position="66"/>
    </location>
</feature>
<dbReference type="PATRIC" id="fig|1367847.3.peg.3542"/>
<dbReference type="PIRSF" id="PIRSF006060">
    <property type="entry name" value="AA_transporter"/>
    <property type="match status" value="1"/>
</dbReference>
<feature type="transmembrane region" description="Helical" evidence="6">
    <location>
        <begin position="234"/>
        <end position="256"/>
    </location>
</feature>
<dbReference type="InterPro" id="IPR050367">
    <property type="entry name" value="APC_superfamily"/>
</dbReference>
<sequence>MAPSDHIPRRSLHSPDIFFMVVAAAAPLAAVVGNGALGTLLGNGAGMPGAYLIAGLVLILFAIGFVKMSPYVKSGGAFYAYIRQGLGGFAGGAAAYVALLVYLVMVVGSVAGMGFFCNIFLAEVFGLDVSWKLISILCLIVTGVVGYREITLGARLLAILLSLEIVVLLVLALAVFSPGSGAEVSLTSFSPATVFSGNFGVAIMFAFVSFLGFESAAIYSEEARDGTRTVARALIAAVLFIAIFYAISMWSVVSAFGPDKVAAAAAENPGTLVYRAFGLFTPGIFVMLAEALMVTSALAATIALHNAAARYVLALSRERMLPAGLGRLHDRMGSPHLASLTVSVITGLIVLGFILGDADPLMTVLSASFGLAALGIAILQAVTSAAVMTFFLRRGRDTGQKPLDLAIASVATLCLAAIAVLILSNYAVLTGSLGLLDYAPWLIPLAAVLGALLHGPGRRDTGEAR</sequence>
<feature type="transmembrane region" description="Helical" evidence="6">
    <location>
        <begin position="276"/>
        <end position="304"/>
    </location>
</feature>
<feature type="transmembrane region" description="Helical" evidence="6">
    <location>
        <begin position="86"/>
        <end position="109"/>
    </location>
</feature>
<evidence type="ECO:0000256" key="5">
    <source>
        <dbReference type="ARBA" id="ARBA00023136"/>
    </source>
</evidence>
<feature type="transmembrane region" description="Helical" evidence="6">
    <location>
        <begin position="17"/>
        <end position="37"/>
    </location>
</feature>
<evidence type="ECO:0000313" key="8">
    <source>
        <dbReference type="Proteomes" id="UP000015480"/>
    </source>
</evidence>
<dbReference type="GO" id="GO:0022857">
    <property type="term" value="F:transmembrane transporter activity"/>
    <property type="evidence" value="ECO:0007669"/>
    <property type="project" value="InterPro"/>
</dbReference>
<evidence type="ECO:0000256" key="6">
    <source>
        <dbReference type="SAM" id="Phobius"/>
    </source>
</evidence>
<feature type="transmembrane region" description="Helical" evidence="6">
    <location>
        <begin position="438"/>
        <end position="455"/>
    </location>
</feature>
<dbReference type="AlphaFoldDB" id="S5XZA7"/>
<keyword evidence="4 6" id="KW-1133">Transmembrane helix</keyword>
<evidence type="ECO:0000256" key="2">
    <source>
        <dbReference type="ARBA" id="ARBA00022475"/>
    </source>
</evidence>
<keyword evidence="7" id="KW-0614">Plasmid</keyword>
<dbReference type="Gene3D" id="1.20.1740.10">
    <property type="entry name" value="Amino acid/polyamine transporter I"/>
    <property type="match status" value="1"/>
</dbReference>
<dbReference type="Pfam" id="PF13520">
    <property type="entry name" value="AA_permease_2"/>
    <property type="match status" value="1"/>
</dbReference>
<feature type="transmembrane region" description="Helical" evidence="6">
    <location>
        <begin position="129"/>
        <end position="147"/>
    </location>
</feature>
<gene>
    <name evidence="7" type="ORF">JCM7686_pAMI1p031</name>
</gene>
<dbReference type="PANTHER" id="PTHR42770:SF16">
    <property type="entry name" value="AMINO ACID PERMEASE"/>
    <property type="match status" value="1"/>
</dbReference>
<evidence type="ECO:0000256" key="1">
    <source>
        <dbReference type="ARBA" id="ARBA00004651"/>
    </source>
</evidence>
<comment type="subcellular location">
    <subcellularLocation>
        <location evidence="1">Cell membrane</location>
        <topology evidence="1">Multi-pass membrane protein</topology>
    </subcellularLocation>
</comment>
<evidence type="ECO:0000313" key="7">
    <source>
        <dbReference type="EMBL" id="AGT10617.1"/>
    </source>
</evidence>
<feature type="transmembrane region" description="Helical" evidence="6">
    <location>
        <begin position="403"/>
        <end position="426"/>
    </location>
</feature>
<feature type="transmembrane region" description="Helical" evidence="6">
    <location>
        <begin position="156"/>
        <end position="177"/>
    </location>
</feature>
<feature type="transmembrane region" description="Helical" evidence="6">
    <location>
        <begin position="367"/>
        <end position="391"/>
    </location>
</feature>
<name>S5XZA7_PARAH</name>
<proteinExistence type="predicted"/>
<dbReference type="HOGENOM" id="CLU_007946_20_1_5"/>